<dbReference type="AlphaFoldDB" id="A0A8J1XG52"/>
<name>A0A8J1XG52_OWEFU</name>
<dbReference type="EMBL" id="CAIIXF020000005">
    <property type="protein sequence ID" value="CAH1784391.1"/>
    <property type="molecule type" value="Genomic_DNA"/>
</dbReference>
<evidence type="ECO:0000313" key="2">
    <source>
        <dbReference type="Proteomes" id="UP000749559"/>
    </source>
</evidence>
<dbReference type="PROSITE" id="PS50222">
    <property type="entry name" value="EF_HAND_2"/>
    <property type="match status" value="2"/>
</dbReference>
<dbReference type="InterPro" id="IPR011992">
    <property type="entry name" value="EF-hand-dom_pair"/>
</dbReference>
<keyword evidence="2" id="KW-1185">Reference proteome</keyword>
<gene>
    <name evidence="1" type="ORF">OFUS_LOCUS10593</name>
</gene>
<dbReference type="OrthoDB" id="427950at2759"/>
<accession>A0A8J1XG52</accession>
<reference evidence="1" key="1">
    <citation type="submission" date="2022-03" db="EMBL/GenBank/DDBJ databases">
        <authorList>
            <person name="Martin C."/>
        </authorList>
    </citation>
    <scope>NUCLEOTIDE SEQUENCE</scope>
</reference>
<dbReference type="Pfam" id="PF13833">
    <property type="entry name" value="EF-hand_8"/>
    <property type="match status" value="1"/>
</dbReference>
<comment type="caution">
    <text evidence="1">The sequence shown here is derived from an EMBL/GenBank/DDBJ whole genome shotgun (WGS) entry which is preliminary data.</text>
</comment>
<dbReference type="Proteomes" id="UP000749559">
    <property type="component" value="Unassembled WGS sequence"/>
</dbReference>
<proteinExistence type="predicted"/>
<dbReference type="SUPFAM" id="SSF47473">
    <property type="entry name" value="EF-hand"/>
    <property type="match status" value="1"/>
</dbReference>
<dbReference type="InterPro" id="IPR018247">
    <property type="entry name" value="EF_Hand_1_Ca_BS"/>
</dbReference>
<dbReference type="Gene3D" id="1.10.238.10">
    <property type="entry name" value="EF-hand"/>
    <property type="match status" value="1"/>
</dbReference>
<organism evidence="1 2">
    <name type="scientific">Owenia fusiformis</name>
    <name type="common">Polychaete worm</name>
    <dbReference type="NCBI Taxonomy" id="6347"/>
    <lineage>
        <taxon>Eukaryota</taxon>
        <taxon>Metazoa</taxon>
        <taxon>Spiralia</taxon>
        <taxon>Lophotrochozoa</taxon>
        <taxon>Annelida</taxon>
        <taxon>Polychaeta</taxon>
        <taxon>Sedentaria</taxon>
        <taxon>Canalipalpata</taxon>
        <taxon>Sabellida</taxon>
        <taxon>Oweniida</taxon>
        <taxon>Oweniidae</taxon>
        <taxon>Owenia</taxon>
    </lineage>
</organism>
<dbReference type="PROSITE" id="PS00018">
    <property type="entry name" value="EF_HAND_1"/>
    <property type="match status" value="1"/>
</dbReference>
<dbReference type="GO" id="GO:0005509">
    <property type="term" value="F:calcium ion binding"/>
    <property type="evidence" value="ECO:0007669"/>
    <property type="project" value="InterPro"/>
</dbReference>
<sequence length="214" mass="25480">MSDKVSPQKHQPHIRDLSLIWMRKIMTFIDLQDIDKDGVIGYNDLMLLADRFGKLVKSEKSKNEHIEIHRKRHKILNESSEGPMTFKKQILKYWQLMDDPAIVEQWQKESSGFFKILDSKGNGYLSFDDFIVYWRVLGMDTRFARMQFDYVNTNQDGLITEEEFVKARVEYFTNTDPNNQNQDPLSIEYFPYSFEISLKSCFKLDFRRSEFLTT</sequence>
<dbReference type="InterPro" id="IPR002048">
    <property type="entry name" value="EF_hand_dom"/>
</dbReference>
<evidence type="ECO:0000313" key="1">
    <source>
        <dbReference type="EMBL" id="CAH1784391.1"/>
    </source>
</evidence>
<protein>
    <submittedName>
        <fullName evidence="1">Uncharacterized protein</fullName>
    </submittedName>
</protein>